<dbReference type="SUPFAM" id="SSF52540">
    <property type="entry name" value="P-loop containing nucleoside triphosphate hydrolases"/>
    <property type="match status" value="1"/>
</dbReference>
<feature type="domain" description="Peptidase C14 caspase" evidence="5">
    <location>
        <begin position="42"/>
        <end position="222"/>
    </location>
</feature>
<keyword evidence="4" id="KW-0472">Membrane</keyword>
<dbReference type="SMART" id="SM00320">
    <property type="entry name" value="WD40"/>
    <property type="match status" value="6"/>
</dbReference>
<dbReference type="RefSeq" id="WP_281899918.1">
    <property type="nucleotide sequence ID" value="NZ_BSDI01000029.1"/>
</dbReference>
<keyword evidence="7" id="KW-1185">Reference proteome</keyword>
<evidence type="ECO:0000256" key="2">
    <source>
        <dbReference type="ARBA" id="ARBA00022737"/>
    </source>
</evidence>
<dbReference type="EMBL" id="BSDI01000029">
    <property type="protein sequence ID" value="GLH99928.1"/>
    <property type="molecule type" value="Genomic_DNA"/>
</dbReference>
<keyword evidence="4" id="KW-1133">Transmembrane helix</keyword>
<dbReference type="SUPFAM" id="SSF50998">
    <property type="entry name" value="Quinoprotein alcohol dehydrogenase-like"/>
    <property type="match status" value="1"/>
</dbReference>
<keyword evidence="2" id="KW-0677">Repeat</keyword>
<dbReference type="PROSITE" id="PS00678">
    <property type="entry name" value="WD_REPEATS_1"/>
    <property type="match status" value="2"/>
</dbReference>
<dbReference type="InterPro" id="IPR011600">
    <property type="entry name" value="Pept_C14_caspase"/>
</dbReference>
<dbReference type="Pfam" id="PF00400">
    <property type="entry name" value="WD40"/>
    <property type="match status" value="2"/>
</dbReference>
<name>A0ABQ5QZF0_9ACTN</name>
<dbReference type="SUPFAM" id="SSF50978">
    <property type="entry name" value="WD40 repeat-like"/>
    <property type="match status" value="1"/>
</dbReference>
<dbReference type="Pfam" id="PF00656">
    <property type="entry name" value="Peptidase_C14"/>
    <property type="match status" value="1"/>
</dbReference>
<dbReference type="InterPro" id="IPR015943">
    <property type="entry name" value="WD40/YVTN_repeat-like_dom_sf"/>
</dbReference>
<dbReference type="InterPro" id="IPR019775">
    <property type="entry name" value="WD40_repeat_CS"/>
</dbReference>
<dbReference type="InterPro" id="IPR036322">
    <property type="entry name" value="WD40_repeat_dom_sf"/>
</dbReference>
<reference evidence="6" key="1">
    <citation type="submission" date="2022-12" db="EMBL/GenBank/DDBJ databases">
        <title>New Phytohabitans aurantiacus sp. RD004123 nov., an actinomycete isolated from soil.</title>
        <authorList>
            <person name="Triningsih D.W."/>
            <person name="Harunari E."/>
            <person name="Igarashi Y."/>
        </authorList>
    </citation>
    <scope>NUCLEOTIDE SEQUENCE</scope>
    <source>
        <strain evidence="6">RD004123</strain>
    </source>
</reference>
<dbReference type="InterPro" id="IPR027417">
    <property type="entry name" value="P-loop_NTPase"/>
</dbReference>
<dbReference type="Gene3D" id="3.40.50.1460">
    <property type="match status" value="1"/>
</dbReference>
<keyword evidence="4" id="KW-0812">Transmembrane</keyword>
<gene>
    <name evidence="6" type="ORF">Pa4123_52040</name>
</gene>
<comment type="caution">
    <text evidence="6">The sequence shown here is derived from an EMBL/GenBank/DDBJ whole genome shotgun (WGS) entry which is preliminary data.</text>
</comment>
<dbReference type="PROSITE" id="PS50082">
    <property type="entry name" value="WD_REPEATS_2"/>
    <property type="match status" value="1"/>
</dbReference>
<evidence type="ECO:0000256" key="1">
    <source>
        <dbReference type="ARBA" id="ARBA00022574"/>
    </source>
</evidence>
<dbReference type="PANTHER" id="PTHR19857">
    <property type="entry name" value="MITOCHONDRIAL DIVISION PROTEIN 1-RELATED"/>
    <property type="match status" value="1"/>
</dbReference>
<dbReference type="PANTHER" id="PTHR19857:SF8">
    <property type="entry name" value="ANGIO-ASSOCIATED MIGRATORY CELL PROTEIN"/>
    <property type="match status" value="1"/>
</dbReference>
<feature type="repeat" description="WD" evidence="3">
    <location>
        <begin position="1100"/>
        <end position="1135"/>
    </location>
</feature>
<protein>
    <recommendedName>
        <fullName evidence="5">Peptidase C14 caspase domain-containing protein</fullName>
    </recommendedName>
</protein>
<sequence length="1603" mass="173407">MLEIDNEMQTSEVGGRYFIGLATSKHPNHPELDDRLELVDAVRDVRRLFTAELGYQSVPGFEPDLNIDDVRRLLGEFLTDERRTEADTVVLYYTGHGLVDGDEYLFPFPETTPDVWRTGLPSATLASWIFRGTQVCRFLVILDTCYAGAAGADLARESIRHLSRLAGPGKSPSVIVIAAARDRQYATSRAFTDGLLQAIRHPSAGGHEPQFLPIDSIMRKVDETTPDWQHVTVFRTGEPGGVDELLPNPRFSPHGRDLDLRTRDALQEKLRETELDSHVWPRAQGLDMPMDDRWLFTGRDAAMSYICRWLVEGNGSSLVVTGGPGSGKSSLLARLFVLSDPVYRKRIPGSDEMSAQAIPPDGSIRRFIHARSKTAEEVLAGLAEAVQATANSIVELLTIMKRRSGPPTTVIVDAVDEGSDPATLVHEILAPIARNGPQCGLRLLVGTRAHLLPELICPSIDIDSEEFADPASVRLYARRCLLEIVPTSPYRQAPATVTSAVAEAIGTASGKSFLVALITSRSLALRSSVVAEPYDPRWRADLPKKAAVAMERDINERLGVLAQKARDLLTPLAYAEGAGLPWENVWARVSSMVSGRLCRDNDIEWLIRHAGYYIIEAQEDHRSSYRLYHEALAEYLRGSEGTGGERDHQEIHRRFLHGLRSTVDGQDWRGAHPYVRRHLATHAAKAGEVDDYLLNPHYLPCADRSRLLAAAATAATAPGRRAALAFQQAMHASIDDFETRVAYLEQAACQYEAAELARNIRVSGLQASWRTLHAEWAPSPPHRVLCRLGTAVDTVGVTMMAGKPCVIAGTSTSVLAWDLDSELPLGEATLPKTRAGTGRLVPPTATDQDGGPFSYQLGRRLYSVGFDSGGPWIRQLRWPIPLSSSAATICAADGLYTVFVIGKNRTQARVLNSVGSRTRGDLDLRGHPRLWVGSAPAIDHLAVLRSKGTDLLVTGDGRGGVAAWNVATSQRLAAWRGADGPLSFVLGSELDGRPVVVTVSRIGDGVADIEESADIAAALRTVSQQEAQGLQSAVARRQRVTIYPILDAIPEAVAEYEIEEPVSAVAAACVDGRSFVITGSTDGTLRVRDMASGRLEFASPRGHVGPVTSLATFHTTTASVIVSGGGDGTVRLWDLGHHLPSDDLQTNVQRHWSVALSGTDERQLVVTGAEEVSARFSPRLPSHLLRIHAAATGQAQPTLQRPGGPVAMISTVEHNDQQFALTTAAQDCMVYSWDLTRGLLDQWMAHTRRITALAATVIDGEVVAITASEDGTVKAWNLATGLLRRVVWRGRRDFPNAVAVVPLHSRCALLVGTAKGNVGLVDISTGRSLGASITLRRRIESIAIDMSSNRAVARVHEGCVAITLSNRSGLRRWLPGSPVILTAPAAADLPVAAVAVSPRGLFAIASGDRIILGDGETGEMRQINVWSTVQSVAISDDGTVAAAAADGLVVLRLADANWRREARAGTPARELVQILRARGTLADLAGPDARENSGNLPAAGLEAFSEAPPVTDLEATDDSWADLPFNAVGPYSVATRIIAGTLFLALAWLLVFVPVLDSRSNSRARPEYPVVDLVFNLRLICEPTSPLFVPRLPVCGPYWTRND</sequence>
<dbReference type="Gene3D" id="3.40.50.300">
    <property type="entry name" value="P-loop containing nucleotide triphosphate hydrolases"/>
    <property type="match status" value="1"/>
</dbReference>
<evidence type="ECO:0000313" key="7">
    <source>
        <dbReference type="Proteomes" id="UP001144280"/>
    </source>
</evidence>
<dbReference type="InterPro" id="IPR001680">
    <property type="entry name" value="WD40_rpt"/>
</dbReference>
<accession>A0ABQ5QZF0</accession>
<dbReference type="Gene3D" id="2.130.10.10">
    <property type="entry name" value="YVTN repeat-like/Quinoprotein amine dehydrogenase"/>
    <property type="match status" value="2"/>
</dbReference>
<feature type="transmembrane region" description="Helical" evidence="4">
    <location>
        <begin position="1537"/>
        <end position="1556"/>
    </location>
</feature>
<evidence type="ECO:0000256" key="4">
    <source>
        <dbReference type="SAM" id="Phobius"/>
    </source>
</evidence>
<dbReference type="Proteomes" id="UP001144280">
    <property type="component" value="Unassembled WGS sequence"/>
</dbReference>
<keyword evidence="1 3" id="KW-0853">WD repeat</keyword>
<proteinExistence type="predicted"/>
<evidence type="ECO:0000256" key="3">
    <source>
        <dbReference type="PROSITE-ProRule" id="PRU00221"/>
    </source>
</evidence>
<evidence type="ECO:0000313" key="6">
    <source>
        <dbReference type="EMBL" id="GLH99928.1"/>
    </source>
</evidence>
<dbReference type="InterPro" id="IPR011047">
    <property type="entry name" value="Quinoprotein_ADH-like_sf"/>
</dbReference>
<evidence type="ECO:0000259" key="5">
    <source>
        <dbReference type="Pfam" id="PF00656"/>
    </source>
</evidence>
<dbReference type="InterPro" id="IPR051179">
    <property type="entry name" value="WD_repeat_multifunction"/>
</dbReference>
<dbReference type="PROSITE" id="PS50294">
    <property type="entry name" value="WD_REPEATS_REGION"/>
    <property type="match status" value="1"/>
</dbReference>
<organism evidence="6 7">
    <name type="scientific">Phytohabitans aurantiacus</name>
    <dbReference type="NCBI Taxonomy" id="3016789"/>
    <lineage>
        <taxon>Bacteria</taxon>
        <taxon>Bacillati</taxon>
        <taxon>Actinomycetota</taxon>
        <taxon>Actinomycetes</taxon>
        <taxon>Micromonosporales</taxon>
        <taxon>Micromonosporaceae</taxon>
    </lineage>
</organism>